<reference evidence="2" key="1">
    <citation type="journal article" date="2023" name="Front. Plant Sci.">
        <title>Chromosomal-level genome assembly of Melastoma candidum provides insights into trichome evolution.</title>
        <authorList>
            <person name="Zhong Y."/>
            <person name="Wu W."/>
            <person name="Sun C."/>
            <person name="Zou P."/>
            <person name="Liu Y."/>
            <person name="Dai S."/>
            <person name="Zhou R."/>
        </authorList>
    </citation>
    <scope>NUCLEOTIDE SEQUENCE [LARGE SCALE GENOMIC DNA]</scope>
</reference>
<accession>A0ACB9LI99</accession>
<proteinExistence type="predicted"/>
<dbReference type="Proteomes" id="UP001057402">
    <property type="component" value="Chromosome 11"/>
</dbReference>
<name>A0ACB9LI99_9MYRT</name>
<keyword evidence="2" id="KW-1185">Reference proteome</keyword>
<protein>
    <submittedName>
        <fullName evidence="1">Uncharacterized protein</fullName>
    </submittedName>
</protein>
<organism evidence="1 2">
    <name type="scientific">Melastoma candidum</name>
    <dbReference type="NCBI Taxonomy" id="119954"/>
    <lineage>
        <taxon>Eukaryota</taxon>
        <taxon>Viridiplantae</taxon>
        <taxon>Streptophyta</taxon>
        <taxon>Embryophyta</taxon>
        <taxon>Tracheophyta</taxon>
        <taxon>Spermatophyta</taxon>
        <taxon>Magnoliopsida</taxon>
        <taxon>eudicotyledons</taxon>
        <taxon>Gunneridae</taxon>
        <taxon>Pentapetalae</taxon>
        <taxon>rosids</taxon>
        <taxon>malvids</taxon>
        <taxon>Myrtales</taxon>
        <taxon>Melastomataceae</taxon>
        <taxon>Melastomatoideae</taxon>
        <taxon>Melastomateae</taxon>
        <taxon>Melastoma</taxon>
    </lineage>
</organism>
<dbReference type="EMBL" id="CM042890">
    <property type="protein sequence ID" value="KAI4310414.1"/>
    <property type="molecule type" value="Genomic_DNA"/>
</dbReference>
<gene>
    <name evidence="1" type="ORF">MLD38_035394</name>
</gene>
<sequence length="117" mass="13371">MGRRRWRCQSFPGAGRVVKYLCRLIVGLLQRRGADAQIDTLRNVKDGHFAVIAWDFNRPVKFFVKLKFLRHPAFLDLLEAAEQEFGLNQKGVLAIPCKASELQYILQEGKHISASKC</sequence>
<evidence type="ECO:0000313" key="2">
    <source>
        <dbReference type="Proteomes" id="UP001057402"/>
    </source>
</evidence>
<comment type="caution">
    <text evidence="1">The sequence shown here is derived from an EMBL/GenBank/DDBJ whole genome shotgun (WGS) entry which is preliminary data.</text>
</comment>
<evidence type="ECO:0000313" key="1">
    <source>
        <dbReference type="EMBL" id="KAI4310414.1"/>
    </source>
</evidence>